<keyword evidence="2" id="KW-1185">Reference proteome</keyword>
<proteinExistence type="predicted"/>
<comment type="caution">
    <text evidence="1">The sequence shown here is derived from an EMBL/GenBank/DDBJ whole genome shotgun (WGS) entry which is preliminary data.</text>
</comment>
<evidence type="ECO:0000313" key="2">
    <source>
        <dbReference type="Proteomes" id="UP000187203"/>
    </source>
</evidence>
<dbReference type="Proteomes" id="UP000187203">
    <property type="component" value="Unassembled WGS sequence"/>
</dbReference>
<name>A0A1R3KRA0_9ROSI</name>
<evidence type="ECO:0000313" key="1">
    <source>
        <dbReference type="EMBL" id="OMP09579.1"/>
    </source>
</evidence>
<protein>
    <submittedName>
        <fullName evidence="1">Uncharacterized protein</fullName>
    </submittedName>
</protein>
<reference evidence="2" key="1">
    <citation type="submission" date="2013-09" db="EMBL/GenBank/DDBJ databases">
        <title>Corchorus olitorius genome sequencing.</title>
        <authorList>
            <person name="Alam M."/>
            <person name="Haque M.S."/>
            <person name="Islam M.S."/>
            <person name="Emdad E.M."/>
            <person name="Islam M.M."/>
            <person name="Ahmed B."/>
            <person name="Halim A."/>
            <person name="Hossen Q.M.M."/>
            <person name="Hossain M.Z."/>
            <person name="Ahmed R."/>
            <person name="Khan M.M."/>
            <person name="Islam R."/>
            <person name="Rashid M.M."/>
            <person name="Khan S.A."/>
            <person name="Rahman M.S."/>
            <person name="Alam M."/>
            <person name="Yahiya A.S."/>
            <person name="Khan M.S."/>
            <person name="Azam M.S."/>
            <person name="Haque T."/>
            <person name="Lashkar M.Z.H."/>
            <person name="Akhand A.I."/>
            <person name="Morshed G."/>
            <person name="Roy S."/>
            <person name="Uddin K.S."/>
            <person name="Rabeya T."/>
            <person name="Hossain A.S."/>
            <person name="Chowdhury A."/>
            <person name="Snigdha A.R."/>
            <person name="Mortoza M.S."/>
            <person name="Matin S.A."/>
            <person name="Hoque S.M.E."/>
            <person name="Islam M.K."/>
            <person name="Roy D.K."/>
            <person name="Haider R."/>
            <person name="Moosa M.M."/>
            <person name="Elias S.M."/>
            <person name="Hasan A.M."/>
            <person name="Jahan S."/>
            <person name="Shafiuddin M."/>
            <person name="Mahmood N."/>
            <person name="Shommy N.S."/>
        </authorList>
    </citation>
    <scope>NUCLEOTIDE SEQUENCE [LARGE SCALE GENOMIC DNA]</scope>
    <source>
        <strain evidence="2">cv. O-4</strain>
    </source>
</reference>
<organism evidence="1 2">
    <name type="scientific">Corchorus olitorius</name>
    <dbReference type="NCBI Taxonomy" id="93759"/>
    <lineage>
        <taxon>Eukaryota</taxon>
        <taxon>Viridiplantae</taxon>
        <taxon>Streptophyta</taxon>
        <taxon>Embryophyta</taxon>
        <taxon>Tracheophyta</taxon>
        <taxon>Spermatophyta</taxon>
        <taxon>Magnoliopsida</taxon>
        <taxon>eudicotyledons</taxon>
        <taxon>Gunneridae</taxon>
        <taxon>Pentapetalae</taxon>
        <taxon>rosids</taxon>
        <taxon>malvids</taxon>
        <taxon>Malvales</taxon>
        <taxon>Malvaceae</taxon>
        <taxon>Grewioideae</taxon>
        <taxon>Apeibeae</taxon>
        <taxon>Corchorus</taxon>
    </lineage>
</organism>
<accession>A0A1R3KRA0</accession>
<sequence length="53" mass="6453">MEIPPLEWPQTLRFYSAIYPLSVVGERNWLRWQYELALGVRLKESPLRYPLLY</sequence>
<dbReference type="AlphaFoldDB" id="A0A1R3KRA0"/>
<gene>
    <name evidence="1" type="ORF">COLO4_05336</name>
</gene>
<dbReference type="EMBL" id="AWUE01012310">
    <property type="protein sequence ID" value="OMP09579.1"/>
    <property type="molecule type" value="Genomic_DNA"/>
</dbReference>